<protein>
    <recommendedName>
        <fullName evidence="1">Nbr1 FW domain-containing protein</fullName>
    </recommendedName>
</protein>
<gene>
    <name evidence="2" type="ORF">Cfor_06955</name>
</gene>
<dbReference type="AlphaFoldDB" id="A0A6L2PYK3"/>
<reference evidence="3" key="1">
    <citation type="submission" date="2020-01" db="EMBL/GenBank/DDBJ databases">
        <title>Draft genome sequence of the Termite Coptotermes fromosanus.</title>
        <authorList>
            <person name="Itakura S."/>
            <person name="Yosikawa Y."/>
            <person name="Umezawa K."/>
        </authorList>
    </citation>
    <scope>NUCLEOTIDE SEQUENCE [LARGE SCALE GENOMIC DNA]</scope>
</reference>
<sequence>MDVDNDIDQTFLQQFSCLGTTDRDELVKQLQILVGNNLNEAAAAFFLDMNNWNLQGAVCSYFDFESPYKLPSMSLVKDVTIGEGESIPPCTKPCLTSKSMVLQFEVSVGHMHGAVLLFLCIVKDLLYAELALKNQLFTNFHVICGTSVGSVCINAFVWHRFTKTWRVQNIGDESWPLGCCLRFSGGDRLCAADRIPVEPVSPGCTIDLSVDMVSPEQPGIYESKWRMSTFSGSYFGGLFFSDT</sequence>
<dbReference type="PANTHER" id="PTHR20930:SF0">
    <property type="entry name" value="PROTEIN ILRUN"/>
    <property type="match status" value="1"/>
</dbReference>
<dbReference type="Pfam" id="PF16158">
    <property type="entry name" value="N_BRCA1_IG"/>
    <property type="match status" value="1"/>
</dbReference>
<dbReference type="Gene3D" id="1.10.8.10">
    <property type="entry name" value="DNA helicase RuvA subunit, C-terminal domain"/>
    <property type="match status" value="1"/>
</dbReference>
<dbReference type="InParanoid" id="A0A6L2PYK3"/>
<dbReference type="EMBL" id="BLKM01000713">
    <property type="protein sequence ID" value="GFG37713.1"/>
    <property type="molecule type" value="Genomic_DNA"/>
</dbReference>
<name>A0A6L2PYK3_COPFO</name>
<keyword evidence="3" id="KW-1185">Reference proteome</keyword>
<dbReference type="OrthoDB" id="661148at2759"/>
<dbReference type="CDD" id="cd14349">
    <property type="entry name" value="UBA_CF106"/>
    <property type="match status" value="1"/>
</dbReference>
<dbReference type="SUPFAM" id="SSF46934">
    <property type="entry name" value="UBA-like"/>
    <property type="match status" value="1"/>
</dbReference>
<dbReference type="CDD" id="cd14947">
    <property type="entry name" value="NBR1_like"/>
    <property type="match status" value="1"/>
</dbReference>
<comment type="caution">
    <text evidence="2">The sequence shown here is derived from an EMBL/GenBank/DDBJ whole genome shotgun (WGS) entry which is preliminary data.</text>
</comment>
<dbReference type="InterPro" id="IPR039517">
    <property type="entry name" value="C6orf106_UBA-like"/>
</dbReference>
<dbReference type="Pfam" id="PF14555">
    <property type="entry name" value="UBA_4"/>
    <property type="match status" value="1"/>
</dbReference>
<feature type="domain" description="Nbr1 FW" evidence="1">
    <location>
        <begin position="159"/>
        <end position="238"/>
    </location>
</feature>
<dbReference type="Gene3D" id="2.60.40.10">
    <property type="entry name" value="Immunoglobulins"/>
    <property type="match status" value="1"/>
</dbReference>
<dbReference type="GO" id="GO:0043130">
    <property type="term" value="F:ubiquitin binding"/>
    <property type="evidence" value="ECO:0007669"/>
    <property type="project" value="TreeGrafter"/>
</dbReference>
<evidence type="ECO:0000313" key="3">
    <source>
        <dbReference type="Proteomes" id="UP000502823"/>
    </source>
</evidence>
<evidence type="ECO:0000313" key="2">
    <source>
        <dbReference type="EMBL" id="GFG37713.1"/>
    </source>
</evidence>
<dbReference type="Proteomes" id="UP000502823">
    <property type="component" value="Unassembled WGS sequence"/>
</dbReference>
<dbReference type="InterPro" id="IPR009060">
    <property type="entry name" value="UBA-like_sf"/>
</dbReference>
<dbReference type="InterPro" id="IPR032350">
    <property type="entry name" value="Nbr1_FW"/>
</dbReference>
<dbReference type="InterPro" id="IPR013783">
    <property type="entry name" value="Ig-like_fold"/>
</dbReference>
<proteinExistence type="predicted"/>
<dbReference type="GO" id="GO:0000407">
    <property type="term" value="C:phagophore assembly site"/>
    <property type="evidence" value="ECO:0007669"/>
    <property type="project" value="TreeGrafter"/>
</dbReference>
<evidence type="ECO:0000259" key="1">
    <source>
        <dbReference type="Pfam" id="PF16158"/>
    </source>
</evidence>
<dbReference type="PANTHER" id="PTHR20930">
    <property type="entry name" value="OVARIAN CARCINOMA ANTIGEN CA125-RELATED"/>
    <property type="match status" value="1"/>
</dbReference>
<organism evidence="2 3">
    <name type="scientific">Coptotermes formosanus</name>
    <name type="common">Formosan subterranean termite</name>
    <dbReference type="NCBI Taxonomy" id="36987"/>
    <lineage>
        <taxon>Eukaryota</taxon>
        <taxon>Metazoa</taxon>
        <taxon>Ecdysozoa</taxon>
        <taxon>Arthropoda</taxon>
        <taxon>Hexapoda</taxon>
        <taxon>Insecta</taxon>
        <taxon>Pterygota</taxon>
        <taxon>Neoptera</taxon>
        <taxon>Polyneoptera</taxon>
        <taxon>Dictyoptera</taxon>
        <taxon>Blattodea</taxon>
        <taxon>Blattoidea</taxon>
        <taxon>Termitoidae</taxon>
        <taxon>Rhinotermitidae</taxon>
        <taxon>Coptotermes</taxon>
    </lineage>
</organism>
<dbReference type="GO" id="GO:0016236">
    <property type="term" value="P:macroautophagy"/>
    <property type="evidence" value="ECO:0007669"/>
    <property type="project" value="TreeGrafter"/>
</dbReference>
<accession>A0A6L2PYK3</accession>